<dbReference type="Proteomes" id="UP000199250">
    <property type="component" value="Unassembled WGS sequence"/>
</dbReference>
<evidence type="ECO:0000313" key="1">
    <source>
        <dbReference type="EMBL" id="SEJ54793.1"/>
    </source>
</evidence>
<sequence>PMKAPLFVRPLTTEERQALQAGLRAREAFTLRRCQILLASADGKTATQIAALFGCATQTVRNTLRAFAAEGLACLSEKSHRPKRVRPLLAGTQVERLRTLLHRSPRDFGPPACGL</sequence>
<accession>A0A1H6ZMR7</accession>
<reference evidence="1 2" key="1">
    <citation type="submission" date="2016-10" db="EMBL/GenBank/DDBJ databases">
        <authorList>
            <person name="de Groot N.N."/>
        </authorList>
    </citation>
    <scope>NUCLEOTIDE SEQUENCE [LARGE SCALE GENOMIC DNA]</scope>
    <source>
        <strain evidence="1 2">DSM 373</strain>
    </source>
</reference>
<dbReference type="SUPFAM" id="SSF46689">
    <property type="entry name" value="Homeodomain-like"/>
    <property type="match status" value="1"/>
</dbReference>
<dbReference type="Gene3D" id="1.10.10.10">
    <property type="entry name" value="Winged helix-like DNA-binding domain superfamily/Winged helix DNA-binding domain"/>
    <property type="match status" value="1"/>
</dbReference>
<dbReference type="InterPro" id="IPR009057">
    <property type="entry name" value="Homeodomain-like_sf"/>
</dbReference>
<evidence type="ECO:0000313" key="2">
    <source>
        <dbReference type="Proteomes" id="UP000199250"/>
    </source>
</evidence>
<dbReference type="Pfam" id="PF13384">
    <property type="entry name" value="HTH_23"/>
    <property type="match status" value="1"/>
</dbReference>
<feature type="non-terminal residue" evidence="1">
    <location>
        <position position="1"/>
    </location>
</feature>
<protein>
    <submittedName>
        <fullName evidence="1">Winged helix-turn helix</fullName>
    </submittedName>
</protein>
<proteinExistence type="predicted"/>
<gene>
    <name evidence="1" type="ORF">SAMN04244572_04435</name>
</gene>
<dbReference type="EMBL" id="FNYQ01000134">
    <property type="protein sequence ID" value="SEJ54793.1"/>
    <property type="molecule type" value="Genomic_DNA"/>
</dbReference>
<dbReference type="RefSeq" id="WP_211482018.1">
    <property type="nucleotide sequence ID" value="NZ_FNYQ01000134.1"/>
</dbReference>
<dbReference type="AlphaFoldDB" id="A0A1H6ZMR7"/>
<organism evidence="1 2">
    <name type="scientific">Azotobacter beijerinckii</name>
    <dbReference type="NCBI Taxonomy" id="170623"/>
    <lineage>
        <taxon>Bacteria</taxon>
        <taxon>Pseudomonadati</taxon>
        <taxon>Pseudomonadota</taxon>
        <taxon>Gammaproteobacteria</taxon>
        <taxon>Pseudomonadales</taxon>
        <taxon>Pseudomonadaceae</taxon>
        <taxon>Azotobacter</taxon>
    </lineage>
</organism>
<name>A0A1H6ZMR7_9GAMM</name>
<dbReference type="InterPro" id="IPR036388">
    <property type="entry name" value="WH-like_DNA-bd_sf"/>
</dbReference>